<dbReference type="STRING" id="15368.I1ITE9"/>
<dbReference type="InterPro" id="IPR036378">
    <property type="entry name" value="FAS1_dom_sf"/>
</dbReference>
<keyword evidence="7" id="KW-1185">Reference proteome</keyword>
<evidence type="ECO:0000259" key="4">
    <source>
        <dbReference type="SMART" id="SM00554"/>
    </source>
</evidence>
<dbReference type="InterPro" id="IPR000782">
    <property type="entry name" value="FAS1_domain"/>
</dbReference>
<dbReference type="PANTHER" id="PTHR36069">
    <property type="entry name" value="EXPRESSED PROTEIN-RELATED"/>
    <property type="match status" value="1"/>
</dbReference>
<reference evidence="6" key="3">
    <citation type="submission" date="2018-08" db="UniProtKB">
        <authorList>
            <consortium name="EnsemblPlants"/>
        </authorList>
    </citation>
    <scope>IDENTIFICATION</scope>
    <source>
        <strain evidence="6">cv. Bd21</strain>
    </source>
</reference>
<dbReference type="Gramene" id="KQJ91774">
    <property type="protein sequence ID" value="KQJ91774"/>
    <property type="gene ID" value="BRADI_4g39640v3"/>
</dbReference>
<dbReference type="EnsemblPlants" id="KQJ91774">
    <property type="protein sequence ID" value="KQJ91774"/>
    <property type="gene ID" value="BRADI_4g39640v3"/>
</dbReference>
<dbReference type="OrthoDB" id="1934418at2759"/>
<dbReference type="PANTHER" id="PTHR36069:SF1">
    <property type="entry name" value="EXPRESSED PROTEIN"/>
    <property type="match status" value="1"/>
</dbReference>
<dbReference type="eggNOG" id="ENOG502RZZA">
    <property type="taxonomic scope" value="Eukaryota"/>
</dbReference>
<dbReference type="HOGENOM" id="CLU_086822_0_1_1"/>
<dbReference type="InParanoid" id="I1ITE9"/>
<comment type="similarity">
    <text evidence="1">Belongs to the fasciclin-like AGP family.</text>
</comment>
<name>I1ITE9_BRADI</name>
<proteinExistence type="inferred from homology"/>
<dbReference type="OMA" id="MARNHMI"/>
<evidence type="ECO:0000313" key="7">
    <source>
        <dbReference type="Proteomes" id="UP000008810"/>
    </source>
</evidence>
<dbReference type="Proteomes" id="UP000008810">
    <property type="component" value="Chromosome 4"/>
</dbReference>
<dbReference type="SUPFAM" id="SSF82153">
    <property type="entry name" value="FAS1 domain"/>
    <property type="match status" value="1"/>
</dbReference>
<feature type="compositionally biased region" description="Low complexity" evidence="2">
    <location>
        <begin position="213"/>
        <end position="223"/>
    </location>
</feature>
<dbReference type="EMBL" id="CM000883">
    <property type="protein sequence ID" value="KQJ91774.1"/>
    <property type="molecule type" value="Genomic_DNA"/>
</dbReference>
<keyword evidence="3" id="KW-0732">Signal</keyword>
<dbReference type="InterPro" id="IPR053339">
    <property type="entry name" value="FAS1_domain_protein"/>
</dbReference>
<dbReference type="SMART" id="SM00554">
    <property type="entry name" value="FAS1"/>
    <property type="match status" value="1"/>
</dbReference>
<protein>
    <recommendedName>
        <fullName evidence="4">FAS1 domain-containing protein</fullName>
    </recommendedName>
</protein>
<feature type="domain" description="FAS1" evidence="4">
    <location>
        <begin position="64"/>
        <end position="160"/>
    </location>
</feature>
<evidence type="ECO:0000256" key="3">
    <source>
        <dbReference type="SAM" id="SignalP"/>
    </source>
</evidence>
<organism evidence="5">
    <name type="scientific">Brachypodium distachyon</name>
    <name type="common">Purple false brome</name>
    <name type="synonym">Trachynia distachya</name>
    <dbReference type="NCBI Taxonomy" id="15368"/>
    <lineage>
        <taxon>Eukaryota</taxon>
        <taxon>Viridiplantae</taxon>
        <taxon>Streptophyta</taxon>
        <taxon>Embryophyta</taxon>
        <taxon>Tracheophyta</taxon>
        <taxon>Spermatophyta</taxon>
        <taxon>Magnoliopsida</taxon>
        <taxon>Liliopsida</taxon>
        <taxon>Poales</taxon>
        <taxon>Poaceae</taxon>
        <taxon>BOP clade</taxon>
        <taxon>Pooideae</taxon>
        <taxon>Stipodae</taxon>
        <taxon>Brachypodieae</taxon>
        <taxon>Brachypodium</taxon>
    </lineage>
</organism>
<gene>
    <name evidence="5" type="ORF">BRADI_4g39640v3</name>
</gene>
<evidence type="ECO:0000256" key="2">
    <source>
        <dbReference type="SAM" id="MobiDB-lite"/>
    </source>
</evidence>
<accession>I1ITE9</accession>
<feature type="region of interest" description="Disordered" evidence="2">
    <location>
        <begin position="163"/>
        <end position="223"/>
    </location>
</feature>
<sequence>MASYFAASLLVALVVSVTTIAGAPSPSAVDGDIASTTQEMQQARYFTFVMLIRMVQEQIPRNTTFLMPSDRLLSTASVPGNQVLDLLLRHSVPAVLMFADLNRLPNGTVVPTRHTNQMVTITKREHRQLYFNNIELTSPDICRGGDSFRCHGINGVLRPTATRRGRGAACPRSNAPTTAAPEPASAANQSLGTPSLTPGVVSATSPAVEPTESSQSSDTSASRSGLSCTTLILVLMISIF</sequence>
<evidence type="ECO:0000313" key="6">
    <source>
        <dbReference type="EnsemblPlants" id="KQJ91774"/>
    </source>
</evidence>
<dbReference type="AlphaFoldDB" id="I1ITE9"/>
<feature type="signal peptide" evidence="3">
    <location>
        <begin position="1"/>
        <end position="22"/>
    </location>
</feature>
<feature type="compositionally biased region" description="Low complexity" evidence="2">
    <location>
        <begin position="167"/>
        <end position="188"/>
    </location>
</feature>
<evidence type="ECO:0000256" key="1">
    <source>
        <dbReference type="ARBA" id="ARBA00007843"/>
    </source>
</evidence>
<reference evidence="5 6" key="1">
    <citation type="journal article" date="2010" name="Nature">
        <title>Genome sequencing and analysis of the model grass Brachypodium distachyon.</title>
        <authorList>
            <consortium name="International Brachypodium Initiative"/>
        </authorList>
    </citation>
    <scope>NUCLEOTIDE SEQUENCE [LARGE SCALE GENOMIC DNA]</scope>
    <source>
        <strain evidence="5 6">Bd21</strain>
    </source>
</reference>
<feature type="chain" id="PRO_5014095515" description="FAS1 domain-containing protein" evidence="3">
    <location>
        <begin position="23"/>
        <end position="240"/>
    </location>
</feature>
<dbReference type="Gene3D" id="2.30.180.10">
    <property type="entry name" value="FAS1 domain"/>
    <property type="match status" value="1"/>
</dbReference>
<dbReference type="FunCoup" id="I1ITE9">
    <property type="interactions" value="1514"/>
</dbReference>
<reference evidence="5" key="2">
    <citation type="submission" date="2017-06" db="EMBL/GenBank/DDBJ databases">
        <title>WGS assembly of Brachypodium distachyon.</title>
        <authorList>
            <consortium name="The International Brachypodium Initiative"/>
            <person name="Lucas S."/>
            <person name="Harmon-Smith M."/>
            <person name="Lail K."/>
            <person name="Tice H."/>
            <person name="Grimwood J."/>
            <person name="Bruce D."/>
            <person name="Barry K."/>
            <person name="Shu S."/>
            <person name="Lindquist E."/>
            <person name="Wang M."/>
            <person name="Pitluck S."/>
            <person name="Vogel J.P."/>
            <person name="Garvin D.F."/>
            <person name="Mockler T.C."/>
            <person name="Schmutz J."/>
            <person name="Rokhsar D."/>
            <person name="Bevan M.W."/>
        </authorList>
    </citation>
    <scope>NUCLEOTIDE SEQUENCE</scope>
    <source>
        <strain evidence="5">Bd21</strain>
    </source>
</reference>
<evidence type="ECO:0000313" key="5">
    <source>
        <dbReference type="EMBL" id="KQJ91774.1"/>
    </source>
</evidence>